<dbReference type="RefSeq" id="WP_324179489.1">
    <property type="nucleotide sequence ID" value="NZ_BAABAW010000007.1"/>
</dbReference>
<organism evidence="5 6">
    <name type="scientific">Aquimarina gracilis</name>
    <dbReference type="NCBI Taxonomy" id="874422"/>
    <lineage>
        <taxon>Bacteria</taxon>
        <taxon>Pseudomonadati</taxon>
        <taxon>Bacteroidota</taxon>
        <taxon>Flavobacteriia</taxon>
        <taxon>Flavobacteriales</taxon>
        <taxon>Flavobacteriaceae</taxon>
        <taxon>Aquimarina</taxon>
    </lineage>
</organism>
<dbReference type="Pfam" id="PF05724">
    <property type="entry name" value="TPMT"/>
    <property type="match status" value="1"/>
</dbReference>
<evidence type="ECO:0000256" key="2">
    <source>
        <dbReference type="ARBA" id="ARBA00022603"/>
    </source>
</evidence>
<dbReference type="PROSITE" id="PS51585">
    <property type="entry name" value="SAM_MT_TPMT"/>
    <property type="match status" value="1"/>
</dbReference>
<reference evidence="5 6" key="1">
    <citation type="journal article" date="2013" name="Int. J. Syst. Evol. Microbiol.">
        <title>Aquimarina gracilis sp. nov., isolated from the gut microflora of a mussel, Mytilus coruscus, and emended description of Aquimarina spongiae.</title>
        <authorList>
            <person name="Park S.C."/>
            <person name="Choe H.N."/>
            <person name="Baik K.S."/>
            <person name="Seong C.N."/>
        </authorList>
    </citation>
    <scope>NUCLEOTIDE SEQUENCE [LARGE SCALE GENOMIC DNA]</scope>
    <source>
        <strain evidence="5 6">PSC32</strain>
    </source>
</reference>
<gene>
    <name evidence="5" type="ORF">U6A24_08345</name>
</gene>
<dbReference type="GO" id="GO:0032259">
    <property type="term" value="P:methylation"/>
    <property type="evidence" value="ECO:0007669"/>
    <property type="project" value="UniProtKB-KW"/>
</dbReference>
<proteinExistence type="predicted"/>
<keyword evidence="2 5" id="KW-0489">Methyltransferase</keyword>
<dbReference type="Proteomes" id="UP001327027">
    <property type="component" value="Unassembled WGS sequence"/>
</dbReference>
<dbReference type="Gene3D" id="3.40.50.150">
    <property type="entry name" value="Vaccinia Virus protein VP39"/>
    <property type="match status" value="1"/>
</dbReference>
<dbReference type="PANTHER" id="PTHR32183:SF6">
    <property type="entry name" value="CYSTEINE SULFINATE DESULFINASE_CYSTEINE DESULFURASE AND RELATED ENZYMES"/>
    <property type="match status" value="1"/>
</dbReference>
<dbReference type="GO" id="GO:0008168">
    <property type="term" value="F:methyltransferase activity"/>
    <property type="evidence" value="ECO:0007669"/>
    <property type="project" value="UniProtKB-KW"/>
</dbReference>
<name>A0ABU5ZTS1_9FLAO</name>
<dbReference type="CDD" id="cd02440">
    <property type="entry name" value="AdoMet_MTases"/>
    <property type="match status" value="1"/>
</dbReference>
<dbReference type="SUPFAM" id="SSF53335">
    <property type="entry name" value="S-adenosyl-L-methionine-dependent methyltransferases"/>
    <property type="match status" value="1"/>
</dbReference>
<sequence>MNQNRSKESEYWTQRYAEDRTGWDIGYVSTPIKEYIDQLSDRNLKILIPGAGNAYEAEYLFKKGFKNVFVLDISQTPLDTFIERVPEFPKSQLLLDDFFTMTGSYDLILEQTFFCSFIPTPENRKAYVVQMANLLKPYGKLVGLWFDIPLTGDMEKRPFGGDKELYLSYLQTHFETKTFEKSYNSILPRQGNELFGIFIKK</sequence>
<evidence type="ECO:0000313" key="5">
    <source>
        <dbReference type="EMBL" id="MEB3345464.1"/>
    </source>
</evidence>
<evidence type="ECO:0000256" key="4">
    <source>
        <dbReference type="ARBA" id="ARBA00022691"/>
    </source>
</evidence>
<keyword evidence="3" id="KW-0808">Transferase</keyword>
<evidence type="ECO:0000313" key="6">
    <source>
        <dbReference type="Proteomes" id="UP001327027"/>
    </source>
</evidence>
<keyword evidence="6" id="KW-1185">Reference proteome</keyword>
<dbReference type="EMBL" id="JAYKLX010000003">
    <property type="protein sequence ID" value="MEB3345464.1"/>
    <property type="molecule type" value="Genomic_DNA"/>
</dbReference>
<evidence type="ECO:0000256" key="1">
    <source>
        <dbReference type="ARBA" id="ARBA00022553"/>
    </source>
</evidence>
<protein>
    <submittedName>
        <fullName evidence="5">Methyltransferase domain-containing protein</fullName>
    </submittedName>
</protein>
<comment type="caution">
    <text evidence="5">The sequence shown here is derived from an EMBL/GenBank/DDBJ whole genome shotgun (WGS) entry which is preliminary data.</text>
</comment>
<dbReference type="PANTHER" id="PTHR32183">
    <property type="match status" value="1"/>
</dbReference>
<dbReference type="InterPro" id="IPR029063">
    <property type="entry name" value="SAM-dependent_MTases_sf"/>
</dbReference>
<accession>A0ABU5ZTS1</accession>
<evidence type="ECO:0000256" key="3">
    <source>
        <dbReference type="ARBA" id="ARBA00022679"/>
    </source>
</evidence>
<keyword evidence="1" id="KW-0597">Phosphoprotein</keyword>
<dbReference type="InterPro" id="IPR008854">
    <property type="entry name" value="TPMT"/>
</dbReference>
<keyword evidence="4" id="KW-0949">S-adenosyl-L-methionine</keyword>